<proteinExistence type="predicted"/>
<dbReference type="InterPro" id="IPR033756">
    <property type="entry name" value="YlxH/NBP35"/>
</dbReference>
<organism evidence="3">
    <name type="scientific">hydrothermal vent metagenome</name>
    <dbReference type="NCBI Taxonomy" id="652676"/>
    <lineage>
        <taxon>unclassified sequences</taxon>
        <taxon>metagenomes</taxon>
        <taxon>ecological metagenomes</taxon>
    </lineage>
</organism>
<dbReference type="GO" id="GO:0005524">
    <property type="term" value="F:ATP binding"/>
    <property type="evidence" value="ECO:0007669"/>
    <property type="project" value="UniProtKB-KW"/>
</dbReference>
<dbReference type="AlphaFoldDB" id="A0A3B0ZI20"/>
<dbReference type="PIRSF" id="PIRSF003092">
    <property type="entry name" value="MinD"/>
    <property type="match status" value="1"/>
</dbReference>
<dbReference type="EMBL" id="UOFQ01000055">
    <property type="protein sequence ID" value="VAW86967.1"/>
    <property type="molecule type" value="Genomic_DNA"/>
</dbReference>
<dbReference type="GO" id="GO:0051782">
    <property type="term" value="P:negative regulation of cell division"/>
    <property type="evidence" value="ECO:0007669"/>
    <property type="project" value="TreeGrafter"/>
</dbReference>
<accession>A0A3B0ZI20</accession>
<dbReference type="PANTHER" id="PTHR43384:SF4">
    <property type="entry name" value="CELLULOSE BIOSYNTHESIS PROTEIN BCSQ-RELATED"/>
    <property type="match status" value="1"/>
</dbReference>
<dbReference type="GO" id="GO:0005829">
    <property type="term" value="C:cytosol"/>
    <property type="evidence" value="ECO:0007669"/>
    <property type="project" value="TreeGrafter"/>
</dbReference>
<evidence type="ECO:0000256" key="2">
    <source>
        <dbReference type="ARBA" id="ARBA00022840"/>
    </source>
</evidence>
<gene>
    <name evidence="3" type="ORF">MNBD_GAMMA17-1522</name>
</gene>
<dbReference type="CDD" id="cd02038">
    <property type="entry name" value="FlhG-like"/>
    <property type="match status" value="1"/>
</dbReference>
<evidence type="ECO:0000256" key="1">
    <source>
        <dbReference type="ARBA" id="ARBA00022741"/>
    </source>
</evidence>
<evidence type="ECO:0000313" key="3">
    <source>
        <dbReference type="EMBL" id="VAW86967.1"/>
    </source>
</evidence>
<reference evidence="3" key="1">
    <citation type="submission" date="2018-06" db="EMBL/GenBank/DDBJ databases">
        <authorList>
            <person name="Zhirakovskaya E."/>
        </authorList>
    </citation>
    <scope>NUCLEOTIDE SEQUENCE</scope>
</reference>
<dbReference type="InterPro" id="IPR033875">
    <property type="entry name" value="FlhG"/>
</dbReference>
<dbReference type="GO" id="GO:0009898">
    <property type="term" value="C:cytoplasmic side of plasma membrane"/>
    <property type="evidence" value="ECO:0007669"/>
    <property type="project" value="TreeGrafter"/>
</dbReference>
<keyword evidence="3" id="KW-0966">Cell projection</keyword>
<name>A0A3B0ZI20_9ZZZZ</name>
<dbReference type="FunFam" id="3.40.50.300:FF:000158">
    <property type="entry name" value="Site-determining protein"/>
    <property type="match status" value="1"/>
</dbReference>
<keyword evidence="2" id="KW-0067">ATP-binding</keyword>
<dbReference type="InterPro" id="IPR050625">
    <property type="entry name" value="ParA/MinD_ATPase"/>
</dbReference>
<dbReference type="SUPFAM" id="SSF52540">
    <property type="entry name" value="P-loop containing nucleoside triphosphate hydrolases"/>
    <property type="match status" value="1"/>
</dbReference>
<keyword evidence="3" id="KW-0969">Cilium</keyword>
<sequence length="286" mass="31042">MSGLRQVANPNPVRVITVTSGKGGVGKTNISVNMSVALAASGQNVLLMDADLGLANVDVLLGLQPAYNLSHVVNGERSLEEVIVTGPEGVRVIPASSGLKNMAELSHVEHAGLIRAFSELSFNPDVLVIDTAAGVSDSVVTFSRASHEVIVVVCDEPASITDAYATIKLLSRDHGLYRFRIVANMVRSSQEGVELYKKLVKVTNRFLDATLDYMGAVPYDDYLRKAIQKQRSVVDAYPRSKASIAFKKLAQKTDQWPTPDSASGYLEFFVERLFKSTNDGTMTTYE</sequence>
<dbReference type="InterPro" id="IPR027417">
    <property type="entry name" value="P-loop_NTPase"/>
</dbReference>
<dbReference type="GO" id="GO:0016887">
    <property type="term" value="F:ATP hydrolysis activity"/>
    <property type="evidence" value="ECO:0007669"/>
    <property type="project" value="TreeGrafter"/>
</dbReference>
<keyword evidence="1" id="KW-0547">Nucleotide-binding</keyword>
<dbReference type="Pfam" id="PF10609">
    <property type="entry name" value="ParA"/>
    <property type="match status" value="1"/>
</dbReference>
<dbReference type="Gene3D" id="3.40.50.300">
    <property type="entry name" value="P-loop containing nucleotide triphosphate hydrolases"/>
    <property type="match status" value="1"/>
</dbReference>
<dbReference type="PANTHER" id="PTHR43384">
    <property type="entry name" value="SEPTUM SITE-DETERMINING PROTEIN MIND HOMOLOG, CHLOROPLASTIC-RELATED"/>
    <property type="match status" value="1"/>
</dbReference>
<dbReference type="InterPro" id="IPR025501">
    <property type="entry name" value="MinD_FleN"/>
</dbReference>
<protein>
    <submittedName>
        <fullName evidence="3">Flagellar synthesis regulator FleN</fullName>
    </submittedName>
</protein>
<keyword evidence="3" id="KW-0282">Flagellum</keyword>